<accession>A0A511N2C9</accession>
<dbReference type="AlphaFoldDB" id="A0A511N2C9"/>
<gene>
    <name evidence="4" type="ORF">DC3_26450</name>
</gene>
<name>A0A511N2C9_DEIC1</name>
<dbReference type="SMART" id="SM00382">
    <property type="entry name" value="AAA"/>
    <property type="match status" value="1"/>
</dbReference>
<reference evidence="4 5" key="1">
    <citation type="submission" date="2019-07" db="EMBL/GenBank/DDBJ databases">
        <title>Whole genome shotgun sequence of Deinococcus cellulosilyticus NBRC 106333.</title>
        <authorList>
            <person name="Hosoyama A."/>
            <person name="Uohara A."/>
            <person name="Ohji S."/>
            <person name="Ichikawa N."/>
        </authorList>
    </citation>
    <scope>NUCLEOTIDE SEQUENCE [LARGE SCALE GENOMIC DNA]</scope>
    <source>
        <strain evidence="4 5">NBRC 106333</strain>
    </source>
</reference>
<keyword evidence="5" id="KW-1185">Reference proteome</keyword>
<organism evidence="4 5">
    <name type="scientific">Deinococcus cellulosilyticus (strain DSM 18568 / NBRC 106333 / KACC 11606 / 5516J-15)</name>
    <dbReference type="NCBI Taxonomy" id="1223518"/>
    <lineage>
        <taxon>Bacteria</taxon>
        <taxon>Thermotogati</taxon>
        <taxon>Deinococcota</taxon>
        <taxon>Deinococci</taxon>
        <taxon>Deinococcales</taxon>
        <taxon>Deinococcaceae</taxon>
        <taxon>Deinococcus</taxon>
    </lineage>
</organism>
<dbReference type="InterPro" id="IPR050107">
    <property type="entry name" value="ABC_carbohydrate_import_ATPase"/>
</dbReference>
<dbReference type="EMBL" id="BJXB01000011">
    <property type="protein sequence ID" value="GEM47010.1"/>
    <property type="molecule type" value="Genomic_DNA"/>
</dbReference>
<keyword evidence="2 4" id="KW-0067">ATP-binding</keyword>
<sequence>MASQNGVSARQITLSHITKTFPGVIANDDVTLTLNVGEVHAILGENGAGKTSLMNVLYGIYHPDQGQILLDGKPVRIDSPKDAIRLGVGLVPQHPMLVRAHTVEENIALSQVTHGGASFWNPTSNIRRRIVELSGRYGLKVDPKAPVWQLSAGEQQRVEILKVLLQGARFLILDEPTSVLTPQEVQELFAVLRRMRQDHGMVIITHKLDEVLDISDQITVLRKGKVTGNTKNENLKKTDLARMMIGEELKETRVAGHPHLRGEMIHLSDAWAMGERGTPALKGVSLSVQGGEILGVAGVAGNGQLELIEVLTGLRPLTRGHIFVKGKDMKGQNAEAFFQSGIAHVPEDRNHYGIVPNMTVEENLILRAMNQNPYSKAGIMDFAAIREHARQNIQKYDIRTPTADTRARLLSGGNVQKLILARELESNPDVLVAAHPTYGLDIGATTQVHQLLLEKRAQGMGIVLVSEDLDELMNLSDRIVVIFAGTFTGTLTRAEFQREKLGLMMAGEA</sequence>
<dbReference type="PANTHER" id="PTHR43790:SF4">
    <property type="entry name" value="GUANOSINE IMPORT ATP-BINDING PROTEIN NUPO"/>
    <property type="match status" value="1"/>
</dbReference>
<dbReference type="SUPFAM" id="SSF52540">
    <property type="entry name" value="P-loop containing nucleoside triphosphate hydrolases"/>
    <property type="match status" value="2"/>
</dbReference>
<dbReference type="CDD" id="cd03215">
    <property type="entry name" value="ABC_Carb_Monos_II"/>
    <property type="match status" value="1"/>
</dbReference>
<dbReference type="OrthoDB" id="9771863at2"/>
<proteinExistence type="predicted"/>
<comment type="caution">
    <text evidence="4">The sequence shown here is derived from an EMBL/GenBank/DDBJ whole genome shotgun (WGS) entry which is preliminary data.</text>
</comment>
<dbReference type="Pfam" id="PF00005">
    <property type="entry name" value="ABC_tran"/>
    <property type="match status" value="2"/>
</dbReference>
<dbReference type="PROSITE" id="PS00211">
    <property type="entry name" value="ABC_TRANSPORTER_1"/>
    <property type="match status" value="1"/>
</dbReference>
<feature type="domain" description="ABC transporter" evidence="3">
    <location>
        <begin position="12"/>
        <end position="248"/>
    </location>
</feature>
<dbReference type="PROSITE" id="PS50893">
    <property type="entry name" value="ABC_TRANSPORTER_2"/>
    <property type="match status" value="2"/>
</dbReference>
<dbReference type="Gene3D" id="3.40.50.300">
    <property type="entry name" value="P-loop containing nucleotide triphosphate hydrolases"/>
    <property type="match status" value="2"/>
</dbReference>
<evidence type="ECO:0000256" key="2">
    <source>
        <dbReference type="ARBA" id="ARBA00022840"/>
    </source>
</evidence>
<dbReference type="InterPro" id="IPR003593">
    <property type="entry name" value="AAA+_ATPase"/>
</dbReference>
<dbReference type="GO" id="GO:0016887">
    <property type="term" value="F:ATP hydrolysis activity"/>
    <property type="evidence" value="ECO:0007669"/>
    <property type="project" value="InterPro"/>
</dbReference>
<protein>
    <submittedName>
        <fullName evidence="4">Heme ABC transporter ATP-binding protein</fullName>
    </submittedName>
</protein>
<dbReference type="Proteomes" id="UP000321306">
    <property type="component" value="Unassembled WGS sequence"/>
</dbReference>
<evidence type="ECO:0000313" key="5">
    <source>
        <dbReference type="Proteomes" id="UP000321306"/>
    </source>
</evidence>
<dbReference type="PANTHER" id="PTHR43790">
    <property type="entry name" value="CARBOHYDRATE TRANSPORT ATP-BINDING PROTEIN MG119-RELATED"/>
    <property type="match status" value="1"/>
</dbReference>
<dbReference type="InterPro" id="IPR003439">
    <property type="entry name" value="ABC_transporter-like_ATP-bd"/>
</dbReference>
<dbReference type="RefSeq" id="WP_146884927.1">
    <property type="nucleotide sequence ID" value="NZ_BJXB01000011.1"/>
</dbReference>
<dbReference type="InterPro" id="IPR027417">
    <property type="entry name" value="P-loop_NTPase"/>
</dbReference>
<evidence type="ECO:0000313" key="4">
    <source>
        <dbReference type="EMBL" id="GEM47010.1"/>
    </source>
</evidence>
<evidence type="ECO:0000256" key="1">
    <source>
        <dbReference type="ARBA" id="ARBA00022741"/>
    </source>
</evidence>
<dbReference type="CDD" id="cd03216">
    <property type="entry name" value="ABC_Carb_Monos_I"/>
    <property type="match status" value="1"/>
</dbReference>
<keyword evidence="1" id="KW-0547">Nucleotide-binding</keyword>
<dbReference type="GO" id="GO:0005524">
    <property type="term" value="F:ATP binding"/>
    <property type="evidence" value="ECO:0007669"/>
    <property type="project" value="UniProtKB-KW"/>
</dbReference>
<evidence type="ECO:0000259" key="3">
    <source>
        <dbReference type="PROSITE" id="PS50893"/>
    </source>
</evidence>
<feature type="domain" description="ABC transporter" evidence="3">
    <location>
        <begin position="265"/>
        <end position="509"/>
    </location>
</feature>
<dbReference type="InterPro" id="IPR017871">
    <property type="entry name" value="ABC_transporter-like_CS"/>
</dbReference>